<organism evidence="1 2">
    <name type="scientific">Cystobacter fuscus</name>
    <dbReference type="NCBI Taxonomy" id="43"/>
    <lineage>
        <taxon>Bacteria</taxon>
        <taxon>Pseudomonadati</taxon>
        <taxon>Myxococcota</taxon>
        <taxon>Myxococcia</taxon>
        <taxon>Myxococcales</taxon>
        <taxon>Cystobacterineae</taxon>
        <taxon>Archangiaceae</taxon>
        <taxon>Cystobacter</taxon>
    </lineage>
</organism>
<reference evidence="1 2" key="1">
    <citation type="submission" date="2017-06" db="EMBL/GenBank/DDBJ databases">
        <title>Sequencing and comparative analysis of myxobacterial genomes.</title>
        <authorList>
            <person name="Rupp O."/>
            <person name="Goesmann A."/>
            <person name="Sogaard-Andersen L."/>
        </authorList>
    </citation>
    <scope>NUCLEOTIDE SEQUENCE [LARGE SCALE GENOMIC DNA]</scope>
    <source>
        <strain evidence="1 2">DSM 52655</strain>
    </source>
</reference>
<accession>A0A250IZ45</accession>
<proteinExistence type="predicted"/>
<dbReference type="KEGG" id="cfus:CYFUS_001892"/>
<sequence>MRSRLSEVSQRRVRQPLVRLLLPGLLLGLPFSGLVSCKTGEGAKTPVPDVTAPPKCRCYHKELKVDVTPGGIAFSPCSKPADATSQEMVSTHPLACLETGGKVTFVISCSIARARVAIDINGPQGPVSWRLPPDNGRLDLIPMAGTYTITAEGCSDIGLGDTKIGTLEVGTGTGEDAPPGMG</sequence>
<name>A0A250IZ45_9BACT</name>
<dbReference type="EMBL" id="CP022098">
    <property type="protein sequence ID" value="ATB36477.1"/>
    <property type="molecule type" value="Genomic_DNA"/>
</dbReference>
<protein>
    <submittedName>
        <fullName evidence="1">Uncharacterized protein</fullName>
    </submittedName>
</protein>
<evidence type="ECO:0000313" key="1">
    <source>
        <dbReference type="EMBL" id="ATB36477.1"/>
    </source>
</evidence>
<evidence type="ECO:0000313" key="2">
    <source>
        <dbReference type="Proteomes" id="UP000217257"/>
    </source>
</evidence>
<dbReference type="Proteomes" id="UP000217257">
    <property type="component" value="Chromosome"/>
</dbReference>
<dbReference type="AlphaFoldDB" id="A0A250IZ45"/>
<gene>
    <name evidence="1" type="ORF">CYFUS_001892</name>
</gene>